<dbReference type="InterPro" id="IPR013083">
    <property type="entry name" value="Znf_RING/FYVE/PHD"/>
</dbReference>
<evidence type="ECO:0000259" key="3">
    <source>
        <dbReference type="PROSITE" id="PS50089"/>
    </source>
</evidence>
<dbReference type="PANTHER" id="PTHR12603">
    <property type="entry name" value="CCR4-NOT TRANSCRIPTION COMPLEX RELATED"/>
    <property type="match status" value="1"/>
</dbReference>
<reference evidence="4 5" key="1">
    <citation type="submission" date="2021-03" db="EMBL/GenBank/DDBJ databases">
        <authorList>
            <person name="King G.J."/>
            <person name="Bancroft I."/>
            <person name="Baten A."/>
            <person name="Bloomfield J."/>
            <person name="Borpatragohain P."/>
            <person name="He Z."/>
            <person name="Irish N."/>
            <person name="Irwin J."/>
            <person name="Liu K."/>
            <person name="Mauleon R.P."/>
            <person name="Moore J."/>
            <person name="Morris R."/>
            <person name="Ostergaard L."/>
            <person name="Wang B."/>
            <person name="Wells R."/>
        </authorList>
    </citation>
    <scope>NUCLEOTIDE SEQUENCE [LARGE SCALE GENOMIC DNA]</scope>
    <source>
        <strain evidence="4">R-o-18</strain>
        <tissue evidence="4">Leaf</tissue>
    </source>
</reference>
<dbReference type="InterPro" id="IPR039780">
    <property type="entry name" value="Mot2"/>
</dbReference>
<dbReference type="Pfam" id="PF14570">
    <property type="entry name" value="zf-RING_4"/>
    <property type="match status" value="1"/>
</dbReference>
<evidence type="ECO:0000256" key="1">
    <source>
        <dbReference type="PROSITE-ProRule" id="PRU00175"/>
    </source>
</evidence>
<dbReference type="PROSITE" id="PS50089">
    <property type="entry name" value="ZF_RING_2"/>
    <property type="match status" value="1"/>
</dbReference>
<accession>A0ABQ7M324</accession>
<proteinExistence type="predicted"/>
<keyword evidence="1" id="KW-0862">Zinc</keyword>
<dbReference type="CDD" id="cd16618">
    <property type="entry name" value="mRING-HC-C4C4_CNOT4"/>
    <property type="match status" value="1"/>
</dbReference>
<keyword evidence="5" id="KW-1185">Reference proteome</keyword>
<dbReference type="InterPro" id="IPR039515">
    <property type="entry name" value="NOT4_mRING-HC-C4C4"/>
</dbReference>
<sequence>MSGDEEFPLSLYLSLLSFSSQTQQTNERQTNRKKKPHVPSRATNLIRVFENLYSFLCLNLRFWNQLQEMISDSITNASASAAPSARDMGKKKRTNRAAKLKQSKLGLRREQWLSQVAMINKGDKEETVPNRKTVVQRDLPVEKLDGQRGEGEAHHHESFIESLSNSPNSTLSGINSIPNFCSGSSSGSGGSCSGNITEEEDAADDDGCLDDWEAFADALAADDEKHEKEKENPPEEHVSVKQSASLRDSVSGSNVAVRDVKPSRKQKSNQAWRADDKLRPQGLPNLGKQRSFPVMNLHFSSAAVPSSCPICYEDLDLTDSNFLPCPCGFRLCLFCHKTICDGDGRCPGCRKPYEKNTIKVETSVQNGGLTIRLARSSSMFCRS</sequence>
<feature type="compositionally biased region" description="Acidic residues" evidence="2">
    <location>
        <begin position="197"/>
        <end position="207"/>
    </location>
</feature>
<dbReference type="Proteomes" id="UP000823674">
    <property type="component" value="Chromosome A06"/>
</dbReference>
<feature type="compositionally biased region" description="Basic residues" evidence="2">
    <location>
        <begin position="89"/>
        <end position="101"/>
    </location>
</feature>
<feature type="region of interest" description="Disordered" evidence="2">
    <location>
        <begin position="141"/>
        <end position="171"/>
    </location>
</feature>
<dbReference type="InterPro" id="IPR001841">
    <property type="entry name" value="Znf_RING"/>
</dbReference>
<evidence type="ECO:0000313" key="5">
    <source>
        <dbReference type="Proteomes" id="UP000823674"/>
    </source>
</evidence>
<feature type="compositionally biased region" description="Polar residues" evidence="2">
    <location>
        <begin position="161"/>
        <end position="171"/>
    </location>
</feature>
<evidence type="ECO:0000256" key="2">
    <source>
        <dbReference type="SAM" id="MobiDB-lite"/>
    </source>
</evidence>
<keyword evidence="1" id="KW-0863">Zinc-finger</keyword>
<gene>
    <name evidence="4" type="primary">A06p021960.1_BraROA</name>
    <name evidence="4" type="ORF">IGI04_023174</name>
</gene>
<feature type="domain" description="RING-type" evidence="3">
    <location>
        <begin position="308"/>
        <end position="350"/>
    </location>
</feature>
<comment type="caution">
    <text evidence="4">The sequence shown here is derived from an EMBL/GenBank/DDBJ whole genome shotgun (WGS) entry which is preliminary data.</text>
</comment>
<name>A0ABQ7M324_BRACM</name>
<feature type="compositionally biased region" description="Basic and acidic residues" evidence="2">
    <location>
        <begin position="222"/>
        <end position="239"/>
    </location>
</feature>
<organism evidence="4 5">
    <name type="scientific">Brassica rapa subsp. trilocularis</name>
    <dbReference type="NCBI Taxonomy" id="1813537"/>
    <lineage>
        <taxon>Eukaryota</taxon>
        <taxon>Viridiplantae</taxon>
        <taxon>Streptophyta</taxon>
        <taxon>Embryophyta</taxon>
        <taxon>Tracheophyta</taxon>
        <taxon>Spermatophyta</taxon>
        <taxon>Magnoliopsida</taxon>
        <taxon>eudicotyledons</taxon>
        <taxon>Gunneridae</taxon>
        <taxon>Pentapetalae</taxon>
        <taxon>rosids</taxon>
        <taxon>malvids</taxon>
        <taxon>Brassicales</taxon>
        <taxon>Brassicaceae</taxon>
        <taxon>Brassiceae</taxon>
        <taxon>Brassica</taxon>
    </lineage>
</organism>
<feature type="region of interest" description="Disordered" evidence="2">
    <location>
        <begin position="222"/>
        <end position="287"/>
    </location>
</feature>
<protein>
    <recommendedName>
        <fullName evidence="3">RING-type domain-containing protein</fullName>
    </recommendedName>
</protein>
<feature type="region of interest" description="Disordered" evidence="2">
    <location>
        <begin position="77"/>
        <end position="101"/>
    </location>
</feature>
<keyword evidence="1" id="KW-0479">Metal-binding</keyword>
<dbReference type="Gene3D" id="3.30.40.10">
    <property type="entry name" value="Zinc/RING finger domain, C3HC4 (zinc finger)"/>
    <property type="match status" value="1"/>
</dbReference>
<dbReference type="PANTHER" id="PTHR12603:SF0">
    <property type="entry name" value="CCR4-NOT TRANSCRIPTION COMPLEX SUBUNIT 4"/>
    <property type="match status" value="1"/>
</dbReference>
<dbReference type="EMBL" id="JADBGQ010000006">
    <property type="protein sequence ID" value="KAG5393211.1"/>
    <property type="molecule type" value="Genomic_DNA"/>
</dbReference>
<feature type="compositionally biased region" description="Basic and acidic residues" evidence="2">
    <location>
        <begin position="141"/>
        <end position="159"/>
    </location>
</feature>
<feature type="compositionally biased region" description="Polar residues" evidence="2">
    <location>
        <begin position="240"/>
        <end position="254"/>
    </location>
</feature>
<evidence type="ECO:0000313" key="4">
    <source>
        <dbReference type="EMBL" id="KAG5393211.1"/>
    </source>
</evidence>
<feature type="region of interest" description="Disordered" evidence="2">
    <location>
        <begin position="183"/>
        <end position="207"/>
    </location>
</feature>
<dbReference type="SUPFAM" id="SSF57850">
    <property type="entry name" value="RING/U-box"/>
    <property type="match status" value="1"/>
</dbReference>